<reference evidence="1 2" key="1">
    <citation type="submission" date="2016-10" db="EMBL/GenBank/DDBJ databases">
        <authorList>
            <person name="de Groot N.N."/>
        </authorList>
    </citation>
    <scope>NUCLEOTIDE SEQUENCE [LARGE SCALE GENOMIC DNA]</scope>
    <source>
        <strain evidence="1 2">DSM 45434</strain>
    </source>
</reference>
<dbReference type="eggNOG" id="ENOG5031YXQ">
    <property type="taxonomic scope" value="Bacteria"/>
</dbReference>
<dbReference type="EMBL" id="LT629765">
    <property type="protein sequence ID" value="SDR76822.1"/>
    <property type="molecule type" value="Genomic_DNA"/>
</dbReference>
<gene>
    <name evidence="1" type="ORF">SAMN04488539_0302</name>
</gene>
<dbReference type="AlphaFoldDB" id="A0A1H1LR79"/>
<protein>
    <recommendedName>
        <fullName evidence="3">Homeodomain-like domain-containing protein</fullName>
    </recommendedName>
</protein>
<name>A0A1H1LR79_9CORY</name>
<evidence type="ECO:0000313" key="2">
    <source>
        <dbReference type="Proteomes" id="UP000182237"/>
    </source>
</evidence>
<keyword evidence="2" id="KW-1185">Reference proteome</keyword>
<accession>A0A1H1LR79</accession>
<proteinExistence type="predicted"/>
<dbReference type="OrthoDB" id="4427169at2"/>
<sequence>MPSRHRDQQTLHIADRSRKAKDMRVLGYTYDQISDHLGVSVATVRKDIKRYMDTYPREHAEEYRQYQIEQIEMAMRKLAPRVNKGEPKAIDLWYKGVDRLMKLTGTYQPAEDNTGEQGARDALNEMMAAIKGSVD</sequence>
<dbReference type="RefSeq" id="WP_155860775.1">
    <property type="nucleotide sequence ID" value="NZ_LT629765.1"/>
</dbReference>
<evidence type="ECO:0000313" key="1">
    <source>
        <dbReference type="EMBL" id="SDR76822.1"/>
    </source>
</evidence>
<evidence type="ECO:0008006" key="3">
    <source>
        <dbReference type="Google" id="ProtNLM"/>
    </source>
</evidence>
<dbReference type="STRING" id="1203190.GCA_000312345_00468"/>
<organism evidence="1 2">
    <name type="scientific">Corynebacterium timonense</name>
    <dbReference type="NCBI Taxonomy" id="441500"/>
    <lineage>
        <taxon>Bacteria</taxon>
        <taxon>Bacillati</taxon>
        <taxon>Actinomycetota</taxon>
        <taxon>Actinomycetes</taxon>
        <taxon>Mycobacteriales</taxon>
        <taxon>Corynebacteriaceae</taxon>
        <taxon>Corynebacterium</taxon>
    </lineage>
</organism>
<dbReference type="Proteomes" id="UP000182237">
    <property type="component" value="Chromosome I"/>
</dbReference>